<sequence length="181" mass="20772">MKPLIIQCLKIIPALLLAFGSFFSFSAQAKTERVWPIITFTCDQTKNEVKLKNEVKWGDAGKNFPFNPMKGTYNPWDLVAFEDRGKRRLVSEKKRLKLSCKLGQTEYKFVVRPKIFNTNFNAKCGDRLSVLITIYKGNATLIEDKPMEAFCRGNSPVLKGVKIKGGQTKVKFYKVKRSQFY</sequence>
<dbReference type="EMBL" id="UOFH01000185">
    <property type="protein sequence ID" value="VAW61520.1"/>
    <property type="molecule type" value="Genomic_DNA"/>
</dbReference>
<protein>
    <submittedName>
        <fullName evidence="1">Uncharacterized protein</fullName>
    </submittedName>
</protein>
<proteinExistence type="predicted"/>
<evidence type="ECO:0000313" key="1">
    <source>
        <dbReference type="EMBL" id="VAW61520.1"/>
    </source>
</evidence>
<reference evidence="1" key="1">
    <citation type="submission" date="2018-06" db="EMBL/GenBank/DDBJ databases">
        <authorList>
            <person name="Zhirakovskaya E."/>
        </authorList>
    </citation>
    <scope>NUCLEOTIDE SEQUENCE</scope>
</reference>
<organism evidence="1">
    <name type="scientific">hydrothermal vent metagenome</name>
    <dbReference type="NCBI Taxonomy" id="652676"/>
    <lineage>
        <taxon>unclassified sequences</taxon>
        <taxon>metagenomes</taxon>
        <taxon>ecological metagenomes</taxon>
    </lineage>
</organism>
<gene>
    <name evidence="1" type="ORF">MNBD_GAMMA08-617</name>
</gene>
<accession>A0A3B0XA95</accession>
<name>A0A3B0XA95_9ZZZZ</name>
<dbReference type="AlphaFoldDB" id="A0A3B0XA95"/>